<comment type="caution">
    <text evidence="2">The sequence shown here is derived from an EMBL/GenBank/DDBJ whole genome shotgun (WGS) entry which is preliminary data.</text>
</comment>
<proteinExistence type="predicted"/>
<dbReference type="EMBL" id="BSYR01000003">
    <property type="protein sequence ID" value="GMI64808.1"/>
    <property type="molecule type" value="Genomic_DNA"/>
</dbReference>
<dbReference type="GO" id="GO:0015074">
    <property type="term" value="P:DNA integration"/>
    <property type="evidence" value="ECO:0007669"/>
    <property type="project" value="InterPro"/>
</dbReference>
<organism evidence="2 3">
    <name type="scientific">Hibiscus trionum</name>
    <name type="common">Flower of an hour</name>
    <dbReference type="NCBI Taxonomy" id="183268"/>
    <lineage>
        <taxon>Eukaryota</taxon>
        <taxon>Viridiplantae</taxon>
        <taxon>Streptophyta</taxon>
        <taxon>Embryophyta</taxon>
        <taxon>Tracheophyta</taxon>
        <taxon>Spermatophyta</taxon>
        <taxon>Magnoliopsida</taxon>
        <taxon>eudicotyledons</taxon>
        <taxon>Gunneridae</taxon>
        <taxon>Pentapetalae</taxon>
        <taxon>rosids</taxon>
        <taxon>malvids</taxon>
        <taxon>Malvales</taxon>
        <taxon>Malvaceae</taxon>
        <taxon>Malvoideae</taxon>
        <taxon>Hibiscus</taxon>
    </lineage>
</organism>
<dbReference type="InterPro" id="IPR056924">
    <property type="entry name" value="SH3_Tf2-1"/>
</dbReference>
<dbReference type="Pfam" id="PF24626">
    <property type="entry name" value="SH3_Tf2-1"/>
    <property type="match status" value="1"/>
</dbReference>
<dbReference type="AlphaFoldDB" id="A0A9W7GUR9"/>
<dbReference type="OrthoDB" id="5554229at2759"/>
<accession>A0A9W7GUR9</accession>
<evidence type="ECO:0000313" key="2">
    <source>
        <dbReference type="EMBL" id="GMI64808.1"/>
    </source>
</evidence>
<dbReference type="InterPro" id="IPR012337">
    <property type="entry name" value="RNaseH-like_sf"/>
</dbReference>
<evidence type="ECO:0000259" key="1">
    <source>
        <dbReference type="PROSITE" id="PS50994"/>
    </source>
</evidence>
<dbReference type="Pfam" id="PF00665">
    <property type="entry name" value="rve"/>
    <property type="match status" value="1"/>
</dbReference>
<sequence>MKSTVNEHVKQCEVCQKTKVEHMHKPSLLQLIEIPQRAWEVISMDFIEGLPTSIKFNCVLVIIDKYSKYGHFLPMAHPYSATEVARIYLYQIYRLHGQPKVALSDRDKTFTSIFWKELMKQLGTSTHFTTAYHPESDGQTERLNQCLEQYLRSLCFLKPTLWAKLLPQAEWWYNTNYHSALGMTPFEALYGYPPNELTWTKDSRVASVQELMHNREEINKILKDNLLKAQERMKYYADKKRTDMEFQVGDWVYLKLQPYQQTSLALRRNLKLTARFYGPYRVIARIGLVAYKLFLPDSSKIHPVFHVSLLKKKIGQGTVTSLEPPEVTSDDQLKIFPARNLDKKMVK</sequence>
<dbReference type="Gene3D" id="3.30.420.10">
    <property type="entry name" value="Ribonuclease H-like superfamily/Ribonuclease H"/>
    <property type="match status" value="1"/>
</dbReference>
<reference evidence="2" key="1">
    <citation type="submission" date="2023-05" db="EMBL/GenBank/DDBJ databases">
        <title>Genome and transcriptome analyses reveal genes involved in the formation of fine ridges on petal epidermal cells in Hibiscus trionum.</title>
        <authorList>
            <person name="Koshimizu S."/>
            <person name="Masuda S."/>
            <person name="Ishii T."/>
            <person name="Shirasu K."/>
            <person name="Hoshino A."/>
            <person name="Arita M."/>
        </authorList>
    </citation>
    <scope>NUCLEOTIDE SEQUENCE</scope>
    <source>
        <strain evidence="2">Hamamatsu line</strain>
    </source>
</reference>
<feature type="domain" description="Integrase catalytic" evidence="1">
    <location>
        <begin position="31"/>
        <end position="193"/>
    </location>
</feature>
<evidence type="ECO:0000313" key="3">
    <source>
        <dbReference type="Proteomes" id="UP001165190"/>
    </source>
</evidence>
<dbReference type="SUPFAM" id="SSF53098">
    <property type="entry name" value="Ribonuclease H-like"/>
    <property type="match status" value="1"/>
</dbReference>
<gene>
    <name evidence="2" type="ORF">HRI_000150100</name>
</gene>
<keyword evidence="3" id="KW-1185">Reference proteome</keyword>
<protein>
    <recommendedName>
        <fullName evidence="1">Integrase catalytic domain-containing protein</fullName>
    </recommendedName>
</protein>
<dbReference type="PANTHER" id="PTHR37984">
    <property type="entry name" value="PROTEIN CBG26694"/>
    <property type="match status" value="1"/>
</dbReference>
<dbReference type="PROSITE" id="PS50994">
    <property type="entry name" value="INTEGRASE"/>
    <property type="match status" value="1"/>
</dbReference>
<dbReference type="InterPro" id="IPR050951">
    <property type="entry name" value="Retrovirus_Pol_polyprotein"/>
</dbReference>
<name>A0A9W7GUR9_HIBTR</name>
<dbReference type="InterPro" id="IPR036397">
    <property type="entry name" value="RNaseH_sf"/>
</dbReference>
<dbReference type="PANTHER" id="PTHR37984:SF15">
    <property type="entry name" value="INTEGRASE CATALYTIC DOMAIN-CONTAINING PROTEIN"/>
    <property type="match status" value="1"/>
</dbReference>
<dbReference type="GO" id="GO:0003676">
    <property type="term" value="F:nucleic acid binding"/>
    <property type="evidence" value="ECO:0007669"/>
    <property type="project" value="InterPro"/>
</dbReference>
<dbReference type="InterPro" id="IPR001584">
    <property type="entry name" value="Integrase_cat-core"/>
</dbReference>
<dbReference type="Proteomes" id="UP001165190">
    <property type="component" value="Unassembled WGS sequence"/>
</dbReference>